<proteinExistence type="predicted"/>
<dbReference type="EMBL" id="JASSZA010000011">
    <property type="protein sequence ID" value="KAK2097589.1"/>
    <property type="molecule type" value="Genomic_DNA"/>
</dbReference>
<sequence>MTRKVTNYSAGNDDAEEEAEGPKEKDGVFATRSVPPLFCLVCDAKKGGILIAGSLKTWTAPEQLEHFD</sequence>
<reference evidence="2 3" key="1">
    <citation type="submission" date="2023-05" db="EMBL/GenBank/DDBJ databases">
        <title>B98-5 Cell Line De Novo Hybrid Assembly: An Optical Mapping Approach.</title>
        <authorList>
            <person name="Kananen K."/>
            <person name="Auerbach J.A."/>
            <person name="Kautto E."/>
            <person name="Blachly J.S."/>
        </authorList>
    </citation>
    <scope>NUCLEOTIDE SEQUENCE [LARGE SCALE GENOMIC DNA]</scope>
    <source>
        <strain evidence="2">B95-8</strain>
        <tissue evidence="2">Cell line</tissue>
    </source>
</reference>
<evidence type="ECO:0000256" key="1">
    <source>
        <dbReference type="SAM" id="MobiDB-lite"/>
    </source>
</evidence>
<protein>
    <submittedName>
        <fullName evidence="2">Uncharacterized protein</fullName>
    </submittedName>
</protein>
<gene>
    <name evidence="2" type="ORF">P7K49_023040</name>
</gene>
<evidence type="ECO:0000313" key="3">
    <source>
        <dbReference type="Proteomes" id="UP001266305"/>
    </source>
</evidence>
<evidence type="ECO:0000313" key="2">
    <source>
        <dbReference type="EMBL" id="KAK2097589.1"/>
    </source>
</evidence>
<comment type="caution">
    <text evidence="2">The sequence shown here is derived from an EMBL/GenBank/DDBJ whole genome shotgun (WGS) entry which is preliminary data.</text>
</comment>
<dbReference type="Proteomes" id="UP001266305">
    <property type="component" value="Unassembled WGS sequence"/>
</dbReference>
<keyword evidence="3" id="KW-1185">Reference proteome</keyword>
<feature type="compositionally biased region" description="Polar residues" evidence="1">
    <location>
        <begin position="1"/>
        <end position="10"/>
    </location>
</feature>
<feature type="region of interest" description="Disordered" evidence="1">
    <location>
        <begin position="1"/>
        <end position="27"/>
    </location>
</feature>
<organism evidence="2 3">
    <name type="scientific">Saguinus oedipus</name>
    <name type="common">Cotton-top tamarin</name>
    <name type="synonym">Oedipomidas oedipus</name>
    <dbReference type="NCBI Taxonomy" id="9490"/>
    <lineage>
        <taxon>Eukaryota</taxon>
        <taxon>Metazoa</taxon>
        <taxon>Chordata</taxon>
        <taxon>Craniata</taxon>
        <taxon>Vertebrata</taxon>
        <taxon>Euteleostomi</taxon>
        <taxon>Mammalia</taxon>
        <taxon>Eutheria</taxon>
        <taxon>Euarchontoglires</taxon>
        <taxon>Primates</taxon>
        <taxon>Haplorrhini</taxon>
        <taxon>Platyrrhini</taxon>
        <taxon>Cebidae</taxon>
        <taxon>Callitrichinae</taxon>
        <taxon>Saguinus</taxon>
    </lineage>
</organism>
<accession>A0ABQ9UKL1</accession>
<name>A0ABQ9UKL1_SAGOE</name>